<dbReference type="Proteomes" id="UP000602442">
    <property type="component" value="Unassembled WGS sequence"/>
</dbReference>
<name>A0ABS0N575_9SPHN</name>
<reference evidence="1 2" key="1">
    <citation type="submission" date="2020-11" db="EMBL/GenBank/DDBJ databases">
        <title>Erythrobacter sediminis sp. nov., a marine bacterium from a tidal flat of Garorim Bay.</title>
        <authorList>
            <person name="Kim D."/>
            <person name="Yoo Y."/>
            <person name="Kim J.-J."/>
        </authorList>
    </citation>
    <scope>NUCLEOTIDE SEQUENCE [LARGE SCALE GENOMIC DNA]</scope>
    <source>
        <strain evidence="1 2">JGD-13</strain>
    </source>
</reference>
<evidence type="ECO:0000313" key="1">
    <source>
        <dbReference type="EMBL" id="MBH5322944.1"/>
    </source>
</evidence>
<organism evidence="1 2">
    <name type="scientific">Aurantiacibacter sediminis</name>
    <dbReference type="NCBI Taxonomy" id="2793064"/>
    <lineage>
        <taxon>Bacteria</taxon>
        <taxon>Pseudomonadati</taxon>
        <taxon>Pseudomonadota</taxon>
        <taxon>Alphaproteobacteria</taxon>
        <taxon>Sphingomonadales</taxon>
        <taxon>Erythrobacteraceae</taxon>
        <taxon>Aurantiacibacter</taxon>
    </lineage>
</organism>
<dbReference type="RefSeq" id="WP_197921668.1">
    <property type="nucleotide sequence ID" value="NZ_CAWPTA010000008.1"/>
</dbReference>
<gene>
    <name evidence="1" type="ORF">I5L03_10150</name>
</gene>
<sequence>MEIENVLHKHLRKFLETGKAKGVIEPERITDMIAFIASAQAFDELSVPPNFGFHALTGNRRGTFAMTVTRNWRLTFTKVDDATIADLNLEDYH</sequence>
<dbReference type="EMBL" id="JAEANY010000003">
    <property type="protein sequence ID" value="MBH5322944.1"/>
    <property type="molecule type" value="Genomic_DNA"/>
</dbReference>
<dbReference type="SUPFAM" id="SSF143011">
    <property type="entry name" value="RelE-like"/>
    <property type="match status" value="1"/>
</dbReference>
<dbReference type="Gene3D" id="3.30.2310.20">
    <property type="entry name" value="RelE-like"/>
    <property type="match status" value="1"/>
</dbReference>
<comment type="caution">
    <text evidence="1">The sequence shown here is derived from an EMBL/GenBank/DDBJ whole genome shotgun (WGS) entry which is preliminary data.</text>
</comment>
<evidence type="ECO:0000313" key="2">
    <source>
        <dbReference type="Proteomes" id="UP000602442"/>
    </source>
</evidence>
<protein>
    <submittedName>
        <fullName evidence="1">Type II toxin-antitoxin system RelE/ParE family toxin</fullName>
    </submittedName>
</protein>
<dbReference type="Pfam" id="PF05015">
    <property type="entry name" value="HigB-like_toxin"/>
    <property type="match status" value="1"/>
</dbReference>
<dbReference type="InterPro" id="IPR035093">
    <property type="entry name" value="RelE/ParE_toxin_dom_sf"/>
</dbReference>
<proteinExistence type="predicted"/>
<accession>A0ABS0N575</accession>
<dbReference type="InterPro" id="IPR007711">
    <property type="entry name" value="HigB-1"/>
</dbReference>
<keyword evidence="2" id="KW-1185">Reference proteome</keyword>